<accession>A0AAV2EQR7</accession>
<name>A0AAV2EQR7_9ROSI</name>
<protein>
    <submittedName>
        <fullName evidence="2">Uncharacterized protein</fullName>
    </submittedName>
</protein>
<feature type="region of interest" description="Disordered" evidence="1">
    <location>
        <begin position="44"/>
        <end position="80"/>
    </location>
</feature>
<reference evidence="2 3" key="1">
    <citation type="submission" date="2024-04" db="EMBL/GenBank/DDBJ databases">
        <authorList>
            <person name="Fracassetti M."/>
        </authorList>
    </citation>
    <scope>NUCLEOTIDE SEQUENCE [LARGE SCALE GENOMIC DNA]</scope>
</reference>
<gene>
    <name evidence="2" type="ORF">LTRI10_LOCUS29023</name>
</gene>
<dbReference type="AlphaFoldDB" id="A0AAV2EQR7"/>
<evidence type="ECO:0000256" key="1">
    <source>
        <dbReference type="SAM" id="MobiDB-lite"/>
    </source>
</evidence>
<proteinExistence type="predicted"/>
<dbReference type="EMBL" id="OZ034818">
    <property type="protein sequence ID" value="CAL1388077.1"/>
    <property type="molecule type" value="Genomic_DNA"/>
</dbReference>
<evidence type="ECO:0000313" key="2">
    <source>
        <dbReference type="EMBL" id="CAL1388077.1"/>
    </source>
</evidence>
<sequence length="80" mass="8662">MAQTRLSALVALVEGERQERSEESRRVWCRLDDLHAMMVAMQGGRRPLSAGRDEVPTASGGAAVRRRGGQGERSVGGGKR</sequence>
<dbReference type="Proteomes" id="UP001497516">
    <property type="component" value="Chromosome 5"/>
</dbReference>
<organism evidence="2 3">
    <name type="scientific">Linum trigynum</name>
    <dbReference type="NCBI Taxonomy" id="586398"/>
    <lineage>
        <taxon>Eukaryota</taxon>
        <taxon>Viridiplantae</taxon>
        <taxon>Streptophyta</taxon>
        <taxon>Embryophyta</taxon>
        <taxon>Tracheophyta</taxon>
        <taxon>Spermatophyta</taxon>
        <taxon>Magnoliopsida</taxon>
        <taxon>eudicotyledons</taxon>
        <taxon>Gunneridae</taxon>
        <taxon>Pentapetalae</taxon>
        <taxon>rosids</taxon>
        <taxon>fabids</taxon>
        <taxon>Malpighiales</taxon>
        <taxon>Linaceae</taxon>
        <taxon>Linum</taxon>
    </lineage>
</organism>
<keyword evidence="3" id="KW-1185">Reference proteome</keyword>
<evidence type="ECO:0000313" key="3">
    <source>
        <dbReference type="Proteomes" id="UP001497516"/>
    </source>
</evidence>